<proteinExistence type="inferred from homology"/>
<gene>
    <name evidence="8" type="ORF">Pme01_56830</name>
</gene>
<sequence length="229" mass="24946">MLPVTRGEHGQTLDAVTCGQSSAEPHHKDPPDSRDLLAAAQGGDEEAFRRLYHEVQPRLLRYLRTLVSDDAEDVAADAWLEITRGLHTFRGDLDGFRGWAATIGRHRALDHLRRLRRRPGADLPVEALAQLAADDDTAGGALDAMSTDTAIALIASLPRDQAEAVMLRVVMGLPAEAAARVLGKRPGAVRTATHRGLRRLAERVGSVPPATHRRQATGELRQRWAYGGE</sequence>
<dbReference type="InterPro" id="IPR007627">
    <property type="entry name" value="RNA_pol_sigma70_r2"/>
</dbReference>
<evidence type="ECO:0000256" key="4">
    <source>
        <dbReference type="ARBA" id="ARBA00023163"/>
    </source>
</evidence>
<evidence type="ECO:0000259" key="6">
    <source>
        <dbReference type="Pfam" id="PF04542"/>
    </source>
</evidence>
<evidence type="ECO:0000256" key="2">
    <source>
        <dbReference type="ARBA" id="ARBA00023015"/>
    </source>
</evidence>
<dbReference type="SUPFAM" id="SSF88659">
    <property type="entry name" value="Sigma3 and sigma4 domains of RNA polymerase sigma factors"/>
    <property type="match status" value="1"/>
</dbReference>
<keyword evidence="2" id="KW-0805">Transcription regulation</keyword>
<dbReference type="Proteomes" id="UP000599074">
    <property type="component" value="Unassembled WGS sequence"/>
</dbReference>
<keyword evidence="3" id="KW-0731">Sigma factor</keyword>
<feature type="compositionally biased region" description="Basic and acidic residues" evidence="5">
    <location>
        <begin position="1"/>
        <end position="11"/>
    </location>
</feature>
<reference evidence="8" key="1">
    <citation type="submission" date="2021-01" db="EMBL/GenBank/DDBJ databases">
        <title>Whole genome shotgun sequence of Planosporangium mesophilum NBRC 109066.</title>
        <authorList>
            <person name="Komaki H."/>
            <person name="Tamura T."/>
        </authorList>
    </citation>
    <scope>NUCLEOTIDE SEQUENCE</scope>
    <source>
        <strain evidence="8">NBRC 109066</strain>
    </source>
</reference>
<dbReference type="InterPro" id="IPR013249">
    <property type="entry name" value="RNA_pol_sigma70_r4_t2"/>
</dbReference>
<comment type="caution">
    <text evidence="8">The sequence shown here is derived from an EMBL/GenBank/DDBJ whole genome shotgun (WGS) entry which is preliminary data.</text>
</comment>
<dbReference type="Pfam" id="PF04542">
    <property type="entry name" value="Sigma70_r2"/>
    <property type="match status" value="1"/>
</dbReference>
<dbReference type="InterPro" id="IPR013324">
    <property type="entry name" value="RNA_pol_sigma_r3/r4-like"/>
</dbReference>
<evidence type="ECO:0000313" key="8">
    <source>
        <dbReference type="EMBL" id="GII26086.1"/>
    </source>
</evidence>
<dbReference type="InterPro" id="IPR036388">
    <property type="entry name" value="WH-like_DNA-bd_sf"/>
</dbReference>
<feature type="compositionally biased region" description="Basic and acidic residues" evidence="5">
    <location>
        <begin position="24"/>
        <end position="33"/>
    </location>
</feature>
<dbReference type="SUPFAM" id="SSF88946">
    <property type="entry name" value="Sigma2 domain of RNA polymerase sigma factors"/>
    <property type="match status" value="1"/>
</dbReference>
<dbReference type="InterPro" id="IPR014284">
    <property type="entry name" value="RNA_pol_sigma-70_dom"/>
</dbReference>
<dbReference type="InterPro" id="IPR039425">
    <property type="entry name" value="RNA_pol_sigma-70-like"/>
</dbReference>
<dbReference type="PANTHER" id="PTHR43133">
    <property type="entry name" value="RNA POLYMERASE ECF-TYPE SIGMA FACTO"/>
    <property type="match status" value="1"/>
</dbReference>
<comment type="similarity">
    <text evidence="1">Belongs to the sigma-70 factor family. ECF subfamily.</text>
</comment>
<accession>A0A8J3TI54</accession>
<evidence type="ECO:0008006" key="10">
    <source>
        <dbReference type="Google" id="ProtNLM"/>
    </source>
</evidence>
<dbReference type="GO" id="GO:0006352">
    <property type="term" value="P:DNA-templated transcription initiation"/>
    <property type="evidence" value="ECO:0007669"/>
    <property type="project" value="InterPro"/>
</dbReference>
<dbReference type="GO" id="GO:0016987">
    <property type="term" value="F:sigma factor activity"/>
    <property type="evidence" value="ECO:0007669"/>
    <property type="project" value="UniProtKB-KW"/>
</dbReference>
<dbReference type="Gene3D" id="1.10.10.10">
    <property type="entry name" value="Winged helix-like DNA-binding domain superfamily/Winged helix DNA-binding domain"/>
    <property type="match status" value="1"/>
</dbReference>
<evidence type="ECO:0000313" key="9">
    <source>
        <dbReference type="Proteomes" id="UP000599074"/>
    </source>
</evidence>
<dbReference type="EMBL" id="BOON01000066">
    <property type="protein sequence ID" value="GII26086.1"/>
    <property type="molecule type" value="Genomic_DNA"/>
</dbReference>
<dbReference type="PANTHER" id="PTHR43133:SF66">
    <property type="entry name" value="ECF RNA POLYMERASE SIGMA FACTOR SIGK"/>
    <property type="match status" value="1"/>
</dbReference>
<name>A0A8J3TI54_9ACTN</name>
<feature type="domain" description="RNA polymerase sigma-70 region 2" evidence="6">
    <location>
        <begin position="51"/>
        <end position="118"/>
    </location>
</feature>
<evidence type="ECO:0000256" key="1">
    <source>
        <dbReference type="ARBA" id="ARBA00010641"/>
    </source>
</evidence>
<feature type="domain" description="RNA polymerase sigma factor 70 region 4 type 2" evidence="7">
    <location>
        <begin position="152"/>
        <end position="200"/>
    </location>
</feature>
<dbReference type="GO" id="GO:0003677">
    <property type="term" value="F:DNA binding"/>
    <property type="evidence" value="ECO:0007669"/>
    <property type="project" value="InterPro"/>
</dbReference>
<dbReference type="InterPro" id="IPR013325">
    <property type="entry name" value="RNA_pol_sigma_r2"/>
</dbReference>
<feature type="region of interest" description="Disordered" evidence="5">
    <location>
        <begin position="1"/>
        <end position="33"/>
    </location>
</feature>
<evidence type="ECO:0000256" key="5">
    <source>
        <dbReference type="SAM" id="MobiDB-lite"/>
    </source>
</evidence>
<dbReference type="AlphaFoldDB" id="A0A8J3TI54"/>
<evidence type="ECO:0000259" key="7">
    <source>
        <dbReference type="Pfam" id="PF08281"/>
    </source>
</evidence>
<keyword evidence="4" id="KW-0804">Transcription</keyword>
<protein>
    <recommendedName>
        <fullName evidence="10">RNA polymerase sigma factor</fullName>
    </recommendedName>
</protein>
<dbReference type="Gene3D" id="1.10.1740.10">
    <property type="match status" value="1"/>
</dbReference>
<keyword evidence="9" id="KW-1185">Reference proteome</keyword>
<dbReference type="Pfam" id="PF08281">
    <property type="entry name" value="Sigma70_r4_2"/>
    <property type="match status" value="1"/>
</dbReference>
<dbReference type="NCBIfam" id="TIGR02937">
    <property type="entry name" value="sigma70-ECF"/>
    <property type="match status" value="1"/>
</dbReference>
<evidence type="ECO:0000256" key="3">
    <source>
        <dbReference type="ARBA" id="ARBA00023082"/>
    </source>
</evidence>
<organism evidence="8 9">
    <name type="scientific">Planosporangium mesophilum</name>
    <dbReference type="NCBI Taxonomy" id="689768"/>
    <lineage>
        <taxon>Bacteria</taxon>
        <taxon>Bacillati</taxon>
        <taxon>Actinomycetota</taxon>
        <taxon>Actinomycetes</taxon>
        <taxon>Micromonosporales</taxon>
        <taxon>Micromonosporaceae</taxon>
        <taxon>Planosporangium</taxon>
    </lineage>
</organism>